<dbReference type="Proteomes" id="UP000011599">
    <property type="component" value="Unassembled WGS sequence"/>
</dbReference>
<dbReference type="RefSeq" id="WP_006088566.1">
    <property type="nucleotide sequence ID" value="NZ_AOHW01000007.1"/>
</dbReference>
<dbReference type="eggNOG" id="ENOG502N61P">
    <property type="taxonomic scope" value="Archaea"/>
</dbReference>
<proteinExistence type="predicted"/>
<evidence type="ECO:0000256" key="1">
    <source>
        <dbReference type="SAM" id="MobiDB-lite"/>
    </source>
</evidence>
<gene>
    <name evidence="3" type="ORF">C496_04023</name>
</gene>
<accession>L9W7W8</accession>
<dbReference type="PATRIC" id="fig|1114856.3.peg.833"/>
<keyword evidence="2" id="KW-0812">Transmembrane</keyword>
<protein>
    <submittedName>
        <fullName evidence="3">Uncharacterized protein</fullName>
    </submittedName>
</protein>
<comment type="caution">
    <text evidence="3">The sequence shown here is derived from an EMBL/GenBank/DDBJ whole genome shotgun (WGS) entry which is preliminary data.</text>
</comment>
<dbReference type="STRING" id="1114856.GCA_000383975_03413"/>
<reference evidence="3 4" key="1">
    <citation type="journal article" date="2014" name="PLoS Genet.">
        <title>Phylogenetically driven sequencing of extremely halophilic archaea reveals strategies for static and dynamic osmo-response.</title>
        <authorList>
            <person name="Becker E.A."/>
            <person name="Seitzer P.M."/>
            <person name="Tritt A."/>
            <person name="Larsen D."/>
            <person name="Krusor M."/>
            <person name="Yao A.I."/>
            <person name="Wu D."/>
            <person name="Madern D."/>
            <person name="Eisen J.A."/>
            <person name="Darling A.E."/>
            <person name="Facciotti M.T."/>
        </authorList>
    </citation>
    <scope>NUCLEOTIDE SEQUENCE [LARGE SCALE GENOMIC DNA]</scope>
    <source>
        <strain evidence="3 4">GA33</strain>
    </source>
</reference>
<evidence type="ECO:0000256" key="2">
    <source>
        <dbReference type="SAM" id="Phobius"/>
    </source>
</evidence>
<name>L9W7W8_9EURY</name>
<organism evidence="3 4">
    <name type="scientific">Natronorubrum tibetense GA33</name>
    <dbReference type="NCBI Taxonomy" id="1114856"/>
    <lineage>
        <taxon>Archaea</taxon>
        <taxon>Methanobacteriati</taxon>
        <taxon>Methanobacteriota</taxon>
        <taxon>Stenosarchaea group</taxon>
        <taxon>Halobacteria</taxon>
        <taxon>Halobacteriales</taxon>
        <taxon>Natrialbaceae</taxon>
        <taxon>Natronorubrum</taxon>
    </lineage>
</organism>
<keyword evidence="4" id="KW-1185">Reference proteome</keyword>
<feature type="transmembrane region" description="Helical" evidence="2">
    <location>
        <begin position="79"/>
        <end position="100"/>
    </location>
</feature>
<keyword evidence="2" id="KW-0472">Membrane</keyword>
<dbReference type="OrthoDB" id="206286at2157"/>
<feature type="compositionally biased region" description="Basic and acidic residues" evidence="1">
    <location>
        <begin position="51"/>
        <end position="75"/>
    </location>
</feature>
<sequence>MAPSLDTVLDDADLENDLIQLFVSEAVRAGLETPLRDPILEAVGETIGEPLDERRDDEPTADDKLTVDEESDTGDKSRLTMAVQGLLVFIVMFAVLYVAFRHLLGDEAE</sequence>
<dbReference type="AlphaFoldDB" id="L9W7W8"/>
<keyword evidence="2" id="KW-1133">Transmembrane helix</keyword>
<dbReference type="EMBL" id="AOHW01000007">
    <property type="protein sequence ID" value="ELY45559.1"/>
    <property type="molecule type" value="Genomic_DNA"/>
</dbReference>
<evidence type="ECO:0000313" key="4">
    <source>
        <dbReference type="Proteomes" id="UP000011599"/>
    </source>
</evidence>
<feature type="region of interest" description="Disordered" evidence="1">
    <location>
        <begin position="42"/>
        <end position="75"/>
    </location>
</feature>
<evidence type="ECO:0000313" key="3">
    <source>
        <dbReference type="EMBL" id="ELY45559.1"/>
    </source>
</evidence>